<feature type="region of interest" description="Disordered" evidence="1">
    <location>
        <begin position="1"/>
        <end position="26"/>
    </location>
</feature>
<comment type="caution">
    <text evidence="2">The sequence shown here is derived from an EMBL/GenBank/DDBJ whole genome shotgun (WGS) entry which is preliminary data.</text>
</comment>
<dbReference type="AlphaFoldDB" id="A0AAV7LLE4"/>
<evidence type="ECO:0000313" key="3">
    <source>
        <dbReference type="Proteomes" id="UP001066276"/>
    </source>
</evidence>
<protein>
    <submittedName>
        <fullName evidence="2">Uncharacterized protein</fullName>
    </submittedName>
</protein>
<evidence type="ECO:0000313" key="2">
    <source>
        <dbReference type="EMBL" id="KAJ1092306.1"/>
    </source>
</evidence>
<dbReference type="EMBL" id="JANPWB010000015">
    <property type="protein sequence ID" value="KAJ1092306.1"/>
    <property type="molecule type" value="Genomic_DNA"/>
</dbReference>
<proteinExistence type="predicted"/>
<evidence type="ECO:0000256" key="1">
    <source>
        <dbReference type="SAM" id="MobiDB-lite"/>
    </source>
</evidence>
<dbReference type="Proteomes" id="UP001066276">
    <property type="component" value="Chromosome 11"/>
</dbReference>
<sequence>MEWPPVGNYRSEQRTAEEKSPEGLVSSVTAGGVPWLLNGLGAPRVKTARRKALAEAWPRDGESLDQLQPAGEACLSLRTGRKRTRPNNEVRGGWCPMV</sequence>
<feature type="compositionally biased region" description="Basic and acidic residues" evidence="1">
    <location>
        <begin position="11"/>
        <end position="21"/>
    </location>
</feature>
<reference evidence="2" key="1">
    <citation type="journal article" date="2022" name="bioRxiv">
        <title>Sequencing and chromosome-scale assembly of the giantPleurodeles waltlgenome.</title>
        <authorList>
            <person name="Brown T."/>
            <person name="Elewa A."/>
            <person name="Iarovenko S."/>
            <person name="Subramanian E."/>
            <person name="Araus A.J."/>
            <person name="Petzold A."/>
            <person name="Susuki M."/>
            <person name="Suzuki K.-i.T."/>
            <person name="Hayashi T."/>
            <person name="Toyoda A."/>
            <person name="Oliveira C."/>
            <person name="Osipova E."/>
            <person name="Leigh N.D."/>
            <person name="Simon A."/>
            <person name="Yun M.H."/>
        </authorList>
    </citation>
    <scope>NUCLEOTIDE SEQUENCE</scope>
    <source>
        <strain evidence="2">20211129_DDA</strain>
        <tissue evidence="2">Liver</tissue>
    </source>
</reference>
<organism evidence="2 3">
    <name type="scientific">Pleurodeles waltl</name>
    <name type="common">Iberian ribbed newt</name>
    <dbReference type="NCBI Taxonomy" id="8319"/>
    <lineage>
        <taxon>Eukaryota</taxon>
        <taxon>Metazoa</taxon>
        <taxon>Chordata</taxon>
        <taxon>Craniata</taxon>
        <taxon>Vertebrata</taxon>
        <taxon>Euteleostomi</taxon>
        <taxon>Amphibia</taxon>
        <taxon>Batrachia</taxon>
        <taxon>Caudata</taxon>
        <taxon>Salamandroidea</taxon>
        <taxon>Salamandridae</taxon>
        <taxon>Pleurodelinae</taxon>
        <taxon>Pleurodeles</taxon>
    </lineage>
</organism>
<name>A0AAV7LLE4_PLEWA</name>
<gene>
    <name evidence="2" type="ORF">NDU88_005417</name>
</gene>
<keyword evidence="3" id="KW-1185">Reference proteome</keyword>
<accession>A0AAV7LLE4</accession>